<evidence type="ECO:0000256" key="1">
    <source>
        <dbReference type="ARBA" id="ARBA00022536"/>
    </source>
</evidence>
<feature type="chain" id="PRO_5043714383" evidence="5">
    <location>
        <begin position="22"/>
        <end position="228"/>
    </location>
</feature>
<gene>
    <name evidence="6" type="ORF">OFUS_LOCUS1232</name>
</gene>
<keyword evidence="5" id="KW-0732">Signal</keyword>
<keyword evidence="3" id="KW-0325">Glycoprotein</keyword>
<feature type="signal peptide" evidence="5">
    <location>
        <begin position="1"/>
        <end position="21"/>
    </location>
</feature>
<keyword evidence="7" id="KW-1185">Reference proteome</keyword>
<evidence type="ECO:0000313" key="7">
    <source>
        <dbReference type="Proteomes" id="UP000749559"/>
    </source>
</evidence>
<dbReference type="EMBL" id="CAIIXF020000001">
    <property type="protein sequence ID" value="CAH1773662.1"/>
    <property type="molecule type" value="Genomic_DNA"/>
</dbReference>
<evidence type="ECO:0000256" key="4">
    <source>
        <dbReference type="SAM" id="MobiDB-lite"/>
    </source>
</evidence>
<sequence>MRTSNMISSVLWLVFITGVSGHSIESGKRGQHKNHPEKRDRVNEEITNEISTNPGRKHHNRANGGTSKKVKITKKSKKDCCNGNGICYLGNFCHCDHRYYGRYCEYYLEHEFCGPEIEHGTWHPTGCFMCFCFNGEMDCMRQKRFDTCTMEEPFPVFPWEQNSVQDTDTVTHANKKTHHHIKKTNHHNKKTHHHNKETTEYNTGTQHRTHHALFITLSLMVIQLLYIF</sequence>
<organism evidence="6 7">
    <name type="scientific">Owenia fusiformis</name>
    <name type="common">Polychaete worm</name>
    <dbReference type="NCBI Taxonomy" id="6347"/>
    <lineage>
        <taxon>Eukaryota</taxon>
        <taxon>Metazoa</taxon>
        <taxon>Spiralia</taxon>
        <taxon>Lophotrochozoa</taxon>
        <taxon>Annelida</taxon>
        <taxon>Polychaeta</taxon>
        <taxon>Sedentaria</taxon>
        <taxon>Canalipalpata</taxon>
        <taxon>Sabellida</taxon>
        <taxon>Oweniida</taxon>
        <taxon>Oweniidae</taxon>
        <taxon>Owenia</taxon>
    </lineage>
</organism>
<feature type="compositionally biased region" description="Basic residues" evidence="4">
    <location>
        <begin position="179"/>
        <end position="195"/>
    </location>
</feature>
<dbReference type="SUPFAM" id="SSF57196">
    <property type="entry name" value="EGF/Laminin"/>
    <property type="match status" value="1"/>
</dbReference>
<feature type="region of interest" description="Disordered" evidence="4">
    <location>
        <begin position="179"/>
        <end position="203"/>
    </location>
</feature>
<evidence type="ECO:0000313" key="6">
    <source>
        <dbReference type="EMBL" id="CAH1773662.1"/>
    </source>
</evidence>
<comment type="caution">
    <text evidence="6">The sequence shown here is derived from an EMBL/GenBank/DDBJ whole genome shotgun (WGS) entry which is preliminary data.</text>
</comment>
<reference evidence="6" key="1">
    <citation type="submission" date="2022-03" db="EMBL/GenBank/DDBJ databases">
        <authorList>
            <person name="Martin C."/>
        </authorList>
    </citation>
    <scope>NUCLEOTIDE SEQUENCE</scope>
</reference>
<name>A0A8J1UCP2_OWEFU</name>
<proteinExistence type="predicted"/>
<keyword evidence="2" id="KW-1015">Disulfide bond</keyword>
<evidence type="ECO:0000256" key="2">
    <source>
        <dbReference type="ARBA" id="ARBA00023157"/>
    </source>
</evidence>
<keyword evidence="1" id="KW-0245">EGF-like domain</keyword>
<protein>
    <submittedName>
        <fullName evidence="6">Uncharacterized protein</fullName>
    </submittedName>
</protein>
<evidence type="ECO:0000256" key="3">
    <source>
        <dbReference type="ARBA" id="ARBA00023180"/>
    </source>
</evidence>
<dbReference type="Proteomes" id="UP000749559">
    <property type="component" value="Unassembled WGS sequence"/>
</dbReference>
<dbReference type="Pfam" id="PF09443">
    <property type="entry name" value="CFC"/>
    <property type="match status" value="1"/>
</dbReference>
<dbReference type="InterPro" id="IPR019011">
    <property type="entry name" value="Cryptic/Cripto_CFC-dom"/>
</dbReference>
<evidence type="ECO:0000256" key="5">
    <source>
        <dbReference type="SAM" id="SignalP"/>
    </source>
</evidence>
<accession>A0A8J1UCP2</accession>
<feature type="region of interest" description="Disordered" evidence="4">
    <location>
        <begin position="23"/>
        <end position="43"/>
    </location>
</feature>
<dbReference type="AlphaFoldDB" id="A0A8J1UCP2"/>